<proteinExistence type="predicted"/>
<name>A0AB74BKM2_PSESS</name>
<feature type="non-terminal residue" evidence="1">
    <location>
        <position position="1"/>
    </location>
</feature>
<evidence type="ECO:0000313" key="1">
    <source>
        <dbReference type="EMBL" id="RMT76639.1"/>
    </source>
</evidence>
<sequence>FQEYLNQKYNLASPREHVRVDIADAASVLSRYKGDDFYGKNREFKQTLVKQVIEKNVTTREAFYELAATYGETRIRNQGKDNEYVAVKLPGDAKFTNLKETIFHDDFIVRRDLKKEPLDKAIIAQRLTEWPQRAMEIKYVEKATPAFRKRYVAASPEERQQLLAEREQKFYQVHGEHND</sequence>
<comment type="caution">
    <text evidence="1">The sequence shown here is derived from an EMBL/GenBank/DDBJ whole genome shotgun (WGS) entry which is preliminary data.</text>
</comment>
<dbReference type="Proteomes" id="UP000268636">
    <property type="component" value="Unassembled WGS sequence"/>
</dbReference>
<reference evidence="1 2" key="1">
    <citation type="submission" date="2018-08" db="EMBL/GenBank/DDBJ databases">
        <title>Recombination of ecologically and evolutionarily significant loci maintains genetic cohesion in the Pseudomonas syringae species complex.</title>
        <authorList>
            <person name="Dillon M."/>
            <person name="Thakur S."/>
            <person name="Almeida R.N.D."/>
            <person name="Weir B.S."/>
            <person name="Guttman D.S."/>
        </authorList>
    </citation>
    <scope>NUCLEOTIDE SEQUENCE [LARGE SCALE GENOMIC DNA]</scope>
    <source>
        <strain evidence="1 2">ICMP 13786</strain>
    </source>
</reference>
<dbReference type="EMBL" id="RBTN01000126">
    <property type="protein sequence ID" value="RMT76639.1"/>
    <property type="molecule type" value="Genomic_DNA"/>
</dbReference>
<protein>
    <submittedName>
        <fullName evidence="1">Relaxase</fullName>
    </submittedName>
</protein>
<feature type="non-terminal residue" evidence="1">
    <location>
        <position position="179"/>
    </location>
</feature>
<dbReference type="AlphaFoldDB" id="A0AB74BKM2"/>
<organism evidence="1 2">
    <name type="scientific">Pseudomonas savastanoi pv. nerii</name>
    <dbReference type="NCBI Taxonomy" id="360921"/>
    <lineage>
        <taxon>Bacteria</taxon>
        <taxon>Pseudomonadati</taxon>
        <taxon>Pseudomonadota</taxon>
        <taxon>Gammaproteobacteria</taxon>
        <taxon>Pseudomonadales</taxon>
        <taxon>Pseudomonadaceae</taxon>
        <taxon>Pseudomonas</taxon>
    </lineage>
</organism>
<evidence type="ECO:0000313" key="2">
    <source>
        <dbReference type="Proteomes" id="UP000268636"/>
    </source>
</evidence>
<accession>A0AB74BKM2</accession>
<gene>
    <name evidence="1" type="ORF">ALP42_05154</name>
</gene>